<keyword evidence="2" id="KW-0812">Transmembrane</keyword>
<keyword evidence="2" id="KW-0472">Membrane</keyword>
<evidence type="ECO:0000256" key="2">
    <source>
        <dbReference type="SAM" id="Phobius"/>
    </source>
</evidence>
<proteinExistence type="predicted"/>
<dbReference type="InterPro" id="IPR012859">
    <property type="entry name" value="Pilin_N_archaeal"/>
</dbReference>
<dbReference type="Pfam" id="PF07790">
    <property type="entry name" value="Pilin_N"/>
    <property type="match status" value="1"/>
</dbReference>
<evidence type="ECO:0000313" key="5">
    <source>
        <dbReference type="Proteomes" id="UP000033111"/>
    </source>
</evidence>
<dbReference type="PANTHER" id="PTHR38138">
    <property type="entry name" value="VNG6441H"/>
    <property type="match status" value="1"/>
</dbReference>
<keyword evidence="5" id="KW-1185">Reference proteome</keyword>
<feature type="compositionally biased region" description="Acidic residues" evidence="1">
    <location>
        <begin position="174"/>
        <end position="192"/>
    </location>
</feature>
<keyword evidence="2" id="KW-1133">Transmembrane helix</keyword>
<organism evidence="4 5">
    <name type="scientific">Methanosarcina siciliae T4/M</name>
    <dbReference type="NCBI Taxonomy" id="1434120"/>
    <lineage>
        <taxon>Archaea</taxon>
        <taxon>Methanobacteriati</taxon>
        <taxon>Methanobacteriota</taxon>
        <taxon>Stenosarchaea group</taxon>
        <taxon>Methanomicrobia</taxon>
        <taxon>Methanosarcinales</taxon>
        <taxon>Methanosarcinaceae</taxon>
        <taxon>Methanosarcina</taxon>
    </lineage>
</organism>
<feature type="domain" description="Archaeal Type IV pilin N-terminal" evidence="3">
    <location>
        <begin position="28"/>
        <end position="101"/>
    </location>
</feature>
<gene>
    <name evidence="4" type="ORF">MSSIT_0188</name>
</gene>
<feature type="transmembrane region" description="Helical" evidence="2">
    <location>
        <begin position="36"/>
        <end position="56"/>
    </location>
</feature>
<reference evidence="4 5" key="1">
    <citation type="submission" date="2014-07" db="EMBL/GenBank/DDBJ databases">
        <title>Methanogenic archaea and the global carbon cycle.</title>
        <authorList>
            <person name="Henriksen J.R."/>
            <person name="Luke J."/>
            <person name="Reinhart S."/>
            <person name="Benedict M.N."/>
            <person name="Youngblut N.D."/>
            <person name="Metcalf M.E."/>
            <person name="Whitaker R.J."/>
            <person name="Metcalf W.W."/>
        </authorList>
    </citation>
    <scope>NUCLEOTIDE SEQUENCE [LARGE SCALE GENOMIC DNA]</scope>
    <source>
        <strain evidence="4 5">T4/M</strain>
    </source>
</reference>
<dbReference type="EMBL" id="CP009506">
    <property type="protein sequence ID" value="AKB26907.1"/>
    <property type="molecule type" value="Genomic_DNA"/>
</dbReference>
<dbReference type="PATRIC" id="fig|1434120.4.peg.246"/>
<evidence type="ECO:0000313" key="4">
    <source>
        <dbReference type="EMBL" id="AKB26907.1"/>
    </source>
</evidence>
<evidence type="ECO:0000259" key="3">
    <source>
        <dbReference type="Pfam" id="PF07790"/>
    </source>
</evidence>
<accession>A0A0E3P0Q1</accession>
<dbReference type="Proteomes" id="UP000033111">
    <property type="component" value="Chromosome"/>
</dbReference>
<dbReference type="PANTHER" id="PTHR38138:SF1">
    <property type="entry name" value="ARCHAEAL TYPE IV PILIN N-TERMINAL DOMAIN-CONTAINING PROTEIN"/>
    <property type="match status" value="1"/>
</dbReference>
<evidence type="ECO:0000256" key="1">
    <source>
        <dbReference type="SAM" id="MobiDB-lite"/>
    </source>
</evidence>
<dbReference type="KEGG" id="msw:MSSIT_0188"/>
<protein>
    <recommendedName>
        <fullName evidence="3">Archaeal Type IV pilin N-terminal domain-containing protein</fullName>
    </recommendedName>
</protein>
<dbReference type="AlphaFoldDB" id="A0A0E3P0Q1"/>
<feature type="region of interest" description="Disordered" evidence="1">
    <location>
        <begin position="164"/>
        <end position="192"/>
    </location>
</feature>
<sequence>MQKKAKPENYSGGFTLNILEKLIKDYVGVSSVMAEVLLAGIVVIAFGSLFVIITSIDKPVDSPRVLAEEWIDAPSDTIFLRHAGGEPIDTKDMKINVQINGTTYVYSPSNISKNLGGKGFWELADVIQINTSQEWGIGIANDEDINVKLVDTRSKEVLPKYRIGFSPESSASSPEDDVSEDNVPEDDVSLRL</sequence>
<name>A0A0E3P0Q1_9EURY</name>
<dbReference type="HOGENOM" id="CLU_121765_0_0_2"/>